<evidence type="ECO:0000313" key="2">
    <source>
        <dbReference type="Proteomes" id="UP000010799"/>
    </source>
</evidence>
<dbReference type="AlphaFoldDB" id="L0ERB2"/>
<reference evidence="1 2" key="1">
    <citation type="journal article" date="2012" name="Stand. Genomic Sci.">
        <title>Complete genome sequence of Liberibacter crescens BT-1.</title>
        <authorList>
            <person name="Leonard M.T."/>
            <person name="Fagen J.R."/>
            <person name="Davis-Richardson A.G."/>
            <person name="Davis M.J."/>
            <person name="Triplett E.W."/>
        </authorList>
    </citation>
    <scope>NUCLEOTIDE SEQUENCE [LARGE SCALE GENOMIC DNA]</scope>
    <source>
        <strain evidence="1 2">BT-1</strain>
    </source>
</reference>
<dbReference type="Gene3D" id="3.30.160.150">
    <property type="entry name" value="Lipoprotein like domain"/>
    <property type="match status" value="1"/>
</dbReference>
<dbReference type="KEGG" id="lcc:B488_00060"/>
<protein>
    <recommendedName>
        <fullName evidence="3">LPS-assembly lipoprotein</fullName>
    </recommendedName>
</protein>
<dbReference type="GO" id="GO:0043165">
    <property type="term" value="P:Gram-negative-bacterium-type cell outer membrane assembly"/>
    <property type="evidence" value="ECO:0007669"/>
    <property type="project" value="InterPro"/>
</dbReference>
<dbReference type="InterPro" id="IPR007485">
    <property type="entry name" value="LPS_assembly_LptE"/>
</dbReference>
<accession>L0ERB2</accession>
<keyword evidence="2" id="KW-1185">Reference proteome</keyword>
<gene>
    <name evidence="1" type="ordered locus">B488_00060</name>
</gene>
<dbReference type="Pfam" id="PF04390">
    <property type="entry name" value="LptE"/>
    <property type="match status" value="1"/>
</dbReference>
<name>L0ERB2_LIBCB</name>
<dbReference type="EMBL" id="CP003789">
    <property type="protein sequence ID" value="AGA63999.1"/>
    <property type="molecule type" value="Genomic_DNA"/>
</dbReference>
<dbReference type="eggNOG" id="COG5468">
    <property type="taxonomic scope" value="Bacteria"/>
</dbReference>
<dbReference type="PATRIC" id="fig|1215343.11.peg.7"/>
<sequence length="173" mass="19598">MLFNLRDWFKILFPFFSVFLLDSCQVKPLYYSNSSNAIIKSNSIEISAATNYVEQLVRNHLFFLFFHGKNNKEQTYQYKLIMNVTSNTTDVLLVNSSDKALSGRITLTAVYALQTISDGKIIHKGSLSTTSLVDFSEQAFAKIRAIRNAEERAAKELAESINIDIINVISNLK</sequence>
<dbReference type="STRING" id="1215343.B488_00060"/>
<dbReference type="GO" id="GO:0019867">
    <property type="term" value="C:outer membrane"/>
    <property type="evidence" value="ECO:0007669"/>
    <property type="project" value="InterPro"/>
</dbReference>
<evidence type="ECO:0008006" key="3">
    <source>
        <dbReference type="Google" id="ProtNLM"/>
    </source>
</evidence>
<organism evidence="1 2">
    <name type="scientific">Liberibacter crescens (strain BT-1)</name>
    <dbReference type="NCBI Taxonomy" id="1215343"/>
    <lineage>
        <taxon>Bacteria</taxon>
        <taxon>Pseudomonadati</taxon>
        <taxon>Pseudomonadota</taxon>
        <taxon>Alphaproteobacteria</taxon>
        <taxon>Hyphomicrobiales</taxon>
        <taxon>Rhizobiaceae</taxon>
        <taxon>Liberibacter</taxon>
    </lineage>
</organism>
<dbReference type="HOGENOM" id="CLU_117986_1_0_5"/>
<dbReference type="Proteomes" id="UP000010799">
    <property type="component" value="Chromosome"/>
</dbReference>
<evidence type="ECO:0000313" key="1">
    <source>
        <dbReference type="EMBL" id="AGA63999.1"/>
    </source>
</evidence>
<proteinExistence type="predicted"/>
<dbReference type="RefSeq" id="WP_015272426.1">
    <property type="nucleotide sequence ID" value="NC_019907.1"/>
</dbReference>